<accession>A0A5N6UVR9</accession>
<keyword evidence="2" id="KW-1185">Reference proteome</keyword>
<dbReference type="EMBL" id="ML738626">
    <property type="protein sequence ID" value="KAE8162664.1"/>
    <property type="molecule type" value="Genomic_DNA"/>
</dbReference>
<reference evidence="1 2" key="1">
    <citation type="submission" date="2019-04" db="EMBL/GenBank/DDBJ databases">
        <title>Friends and foes A comparative genomics study of 23 Aspergillus species from section Flavi.</title>
        <authorList>
            <consortium name="DOE Joint Genome Institute"/>
            <person name="Kjaerbolling I."/>
            <person name="Vesth T."/>
            <person name="Frisvad J.C."/>
            <person name="Nybo J.L."/>
            <person name="Theobald S."/>
            <person name="Kildgaard S."/>
            <person name="Isbrandt T."/>
            <person name="Kuo A."/>
            <person name="Sato A."/>
            <person name="Lyhne E.K."/>
            <person name="Kogle M.E."/>
            <person name="Wiebenga A."/>
            <person name="Kun R.S."/>
            <person name="Lubbers R.J."/>
            <person name="Makela M.R."/>
            <person name="Barry K."/>
            <person name="Chovatia M."/>
            <person name="Clum A."/>
            <person name="Daum C."/>
            <person name="Haridas S."/>
            <person name="He G."/>
            <person name="LaButti K."/>
            <person name="Lipzen A."/>
            <person name="Mondo S."/>
            <person name="Riley R."/>
            <person name="Salamov A."/>
            <person name="Simmons B.A."/>
            <person name="Magnuson J.K."/>
            <person name="Henrissat B."/>
            <person name="Mortensen U.H."/>
            <person name="Larsen T.O."/>
            <person name="Devries R.P."/>
            <person name="Grigoriev I.V."/>
            <person name="Machida M."/>
            <person name="Baker S.E."/>
            <person name="Andersen M.R."/>
        </authorList>
    </citation>
    <scope>NUCLEOTIDE SEQUENCE [LARGE SCALE GENOMIC DNA]</scope>
    <source>
        <strain evidence="1 2">CBS 117626</strain>
    </source>
</reference>
<gene>
    <name evidence="1" type="ORF">BDV40DRAFT_264803</name>
</gene>
<dbReference type="GO" id="GO:0046983">
    <property type="term" value="F:protein dimerization activity"/>
    <property type="evidence" value="ECO:0007669"/>
    <property type="project" value="InterPro"/>
</dbReference>
<dbReference type="GO" id="GO:0045944">
    <property type="term" value="P:positive regulation of transcription by RNA polymerase II"/>
    <property type="evidence" value="ECO:0007669"/>
    <property type="project" value="UniProtKB-ARBA"/>
</dbReference>
<dbReference type="OrthoDB" id="1898716at2759"/>
<organism evidence="1 2">
    <name type="scientific">Aspergillus tamarii</name>
    <dbReference type="NCBI Taxonomy" id="41984"/>
    <lineage>
        <taxon>Eukaryota</taxon>
        <taxon>Fungi</taxon>
        <taxon>Dikarya</taxon>
        <taxon>Ascomycota</taxon>
        <taxon>Pezizomycotina</taxon>
        <taxon>Eurotiomycetes</taxon>
        <taxon>Eurotiomycetidae</taxon>
        <taxon>Eurotiales</taxon>
        <taxon>Aspergillaceae</taxon>
        <taxon>Aspergillus</taxon>
        <taxon>Aspergillus subgen. Circumdati</taxon>
    </lineage>
</organism>
<evidence type="ECO:0000313" key="1">
    <source>
        <dbReference type="EMBL" id="KAE8162664.1"/>
    </source>
</evidence>
<dbReference type="SUPFAM" id="SSF55455">
    <property type="entry name" value="SRF-like"/>
    <property type="match status" value="1"/>
</dbReference>
<dbReference type="AlphaFoldDB" id="A0A5N6UVR9"/>
<dbReference type="InterPro" id="IPR036879">
    <property type="entry name" value="TF_MADSbox_sf"/>
</dbReference>
<protein>
    <submittedName>
        <fullName evidence="1">Uncharacterized protein</fullName>
    </submittedName>
</protein>
<name>A0A5N6UVR9_ASPTM</name>
<dbReference type="GO" id="GO:0003677">
    <property type="term" value="F:DNA binding"/>
    <property type="evidence" value="ECO:0007669"/>
    <property type="project" value="InterPro"/>
</dbReference>
<evidence type="ECO:0000313" key="2">
    <source>
        <dbReference type="Proteomes" id="UP000326950"/>
    </source>
</evidence>
<proteinExistence type="predicted"/>
<sequence length="117" mass="13973">MRCLKILLITLRVRRQLLISIHIMTAKTRTIRHRRSDSAKSRCQQRNRRKIQLFLKAYEYCQECDADISLTIRLRHSGEIVFFNSDGSWSPSKEQLATYYPRPKQVTWQEIAARYKS</sequence>
<dbReference type="Proteomes" id="UP000326950">
    <property type="component" value="Unassembled WGS sequence"/>
</dbReference>